<reference evidence="1 2" key="1">
    <citation type="submission" date="2019-07" db="EMBL/GenBank/DDBJ databases">
        <title>De Novo Assembly of kiwifruit Actinidia rufa.</title>
        <authorList>
            <person name="Sugita-Konishi S."/>
            <person name="Sato K."/>
            <person name="Mori E."/>
            <person name="Abe Y."/>
            <person name="Kisaki G."/>
            <person name="Hamano K."/>
            <person name="Suezawa K."/>
            <person name="Otani M."/>
            <person name="Fukuda T."/>
            <person name="Manabe T."/>
            <person name="Gomi K."/>
            <person name="Tabuchi M."/>
            <person name="Akimitsu K."/>
            <person name="Kataoka I."/>
        </authorList>
    </citation>
    <scope>NUCLEOTIDE SEQUENCE [LARGE SCALE GENOMIC DNA]</scope>
    <source>
        <strain evidence="2">cv. Fuchu</strain>
    </source>
</reference>
<dbReference type="Proteomes" id="UP000585474">
    <property type="component" value="Unassembled WGS sequence"/>
</dbReference>
<gene>
    <name evidence="1" type="ORF">Acr_23g0010950</name>
</gene>
<proteinExistence type="predicted"/>
<comment type="caution">
    <text evidence="1">The sequence shown here is derived from an EMBL/GenBank/DDBJ whole genome shotgun (WGS) entry which is preliminary data.</text>
</comment>
<dbReference type="OrthoDB" id="1735624at2759"/>
<sequence>MEDIQVIHRGFGSRGCSSPSRQRHVREAHRQAEEEVYNLSTLVAGVHQPIIFTNDDLRVQIDDAEMEALRDEVEEITFADPRETKNTKPLEVVAPISIHPDHPDCHVMIGTELTEEQRNALVEFLKKNYNVFAWSQGNVLGIGPQVAVHKLFTNTILQFDRRDESSLRNA</sequence>
<dbReference type="EMBL" id="BJWL01000023">
    <property type="protein sequence ID" value="GFZ12710.1"/>
    <property type="molecule type" value="Genomic_DNA"/>
</dbReference>
<evidence type="ECO:0000313" key="1">
    <source>
        <dbReference type="EMBL" id="GFZ12710.1"/>
    </source>
</evidence>
<accession>A0A7J0GPG8</accession>
<name>A0A7J0GPG8_9ERIC</name>
<protein>
    <submittedName>
        <fullName evidence="1">Uncharacterized protein</fullName>
    </submittedName>
</protein>
<evidence type="ECO:0000313" key="2">
    <source>
        <dbReference type="Proteomes" id="UP000585474"/>
    </source>
</evidence>
<dbReference type="AlphaFoldDB" id="A0A7J0GPG8"/>
<organism evidence="1 2">
    <name type="scientific">Actinidia rufa</name>
    <dbReference type="NCBI Taxonomy" id="165716"/>
    <lineage>
        <taxon>Eukaryota</taxon>
        <taxon>Viridiplantae</taxon>
        <taxon>Streptophyta</taxon>
        <taxon>Embryophyta</taxon>
        <taxon>Tracheophyta</taxon>
        <taxon>Spermatophyta</taxon>
        <taxon>Magnoliopsida</taxon>
        <taxon>eudicotyledons</taxon>
        <taxon>Gunneridae</taxon>
        <taxon>Pentapetalae</taxon>
        <taxon>asterids</taxon>
        <taxon>Ericales</taxon>
        <taxon>Actinidiaceae</taxon>
        <taxon>Actinidia</taxon>
    </lineage>
</organism>
<keyword evidence="2" id="KW-1185">Reference proteome</keyword>